<dbReference type="RefSeq" id="WP_163457150.1">
    <property type="nucleotide sequence ID" value="NZ_JAAGOH010000008.1"/>
</dbReference>
<dbReference type="PROSITE" id="PS50893">
    <property type="entry name" value="ABC_TRANSPORTER_2"/>
    <property type="match status" value="1"/>
</dbReference>
<evidence type="ECO:0000256" key="2">
    <source>
        <dbReference type="ARBA" id="ARBA00022475"/>
    </source>
</evidence>
<evidence type="ECO:0000313" key="9">
    <source>
        <dbReference type="EMBL" id="NDY91299.1"/>
    </source>
</evidence>
<keyword evidence="10" id="KW-1185">Reference proteome</keyword>
<dbReference type="CDD" id="cd03214">
    <property type="entry name" value="ABC_Iron-Siderophores_B12_Hemin"/>
    <property type="match status" value="1"/>
</dbReference>
<dbReference type="InterPro" id="IPR017871">
    <property type="entry name" value="ABC_transporter-like_CS"/>
</dbReference>
<dbReference type="PANTHER" id="PTHR42794">
    <property type="entry name" value="HEMIN IMPORT ATP-BINDING PROTEIN HMUV"/>
    <property type="match status" value="1"/>
</dbReference>
<sequence>MSLSAPRWLRRPAATPSRHHRPPAGTPLLATEDLRVTVGGPGGRLLVDGLSLALHPGQFWCLLGPNGAGKTQLLHTLAGARPPASGAVEVGGHPLAHWPLAELACLRGYVPQAVHDAFSTPVLDVVLQGRHPHVSRWHWEGRADHALALQALARVGLAPLALRDVTTLSGGERQRVALATLLAQDPPLALLDEPLAHLDLAQQLRMLDLLKAEVDERQRAVLMSVHDLSLAARVATHALLITAGGRVVAGPVEQVMTAPQLSRAFGHPLRRHEAEGRTWWLPA</sequence>
<keyword evidence="5" id="KW-1278">Translocase</keyword>
<dbReference type="GO" id="GO:0005524">
    <property type="term" value="F:ATP binding"/>
    <property type="evidence" value="ECO:0007669"/>
    <property type="project" value="UniProtKB-KW"/>
</dbReference>
<dbReference type="InterPro" id="IPR003439">
    <property type="entry name" value="ABC_transporter-like_ATP-bd"/>
</dbReference>
<protein>
    <submittedName>
        <fullName evidence="9">ABC transporter ATP-binding protein</fullName>
    </submittedName>
</protein>
<comment type="caution">
    <text evidence="9">The sequence shown here is derived from an EMBL/GenBank/DDBJ whole genome shotgun (WGS) entry which is preliminary data.</text>
</comment>
<dbReference type="SMART" id="SM00382">
    <property type="entry name" value="AAA"/>
    <property type="match status" value="1"/>
</dbReference>
<keyword evidence="3" id="KW-0547">Nucleotide-binding</keyword>
<evidence type="ECO:0000256" key="4">
    <source>
        <dbReference type="ARBA" id="ARBA00022840"/>
    </source>
</evidence>
<keyword evidence="2" id="KW-1003">Cell membrane</keyword>
<evidence type="ECO:0000256" key="5">
    <source>
        <dbReference type="ARBA" id="ARBA00022967"/>
    </source>
</evidence>
<dbReference type="Gene3D" id="3.40.50.300">
    <property type="entry name" value="P-loop containing nucleotide triphosphate hydrolases"/>
    <property type="match status" value="1"/>
</dbReference>
<name>A0A7C9TIG0_9BURK</name>
<gene>
    <name evidence="9" type="ORF">G3A44_08865</name>
</gene>
<keyword evidence="2" id="KW-0472">Membrane</keyword>
<keyword evidence="1" id="KW-0813">Transport</keyword>
<dbReference type="GO" id="GO:0016887">
    <property type="term" value="F:ATP hydrolysis activity"/>
    <property type="evidence" value="ECO:0007669"/>
    <property type="project" value="InterPro"/>
</dbReference>
<feature type="domain" description="ABC transporter" evidence="8">
    <location>
        <begin position="29"/>
        <end position="268"/>
    </location>
</feature>
<dbReference type="SUPFAM" id="SSF52540">
    <property type="entry name" value="P-loop containing nucleoside triphosphate hydrolases"/>
    <property type="match status" value="1"/>
</dbReference>
<dbReference type="PANTHER" id="PTHR42794:SF1">
    <property type="entry name" value="HEMIN IMPORT ATP-BINDING PROTEIN HMUV"/>
    <property type="match status" value="1"/>
</dbReference>
<comment type="function">
    <text evidence="6">Part of the ABC transporter complex HmuTUV involved in hemin import. Responsible for energy coupling to the transport system.</text>
</comment>
<keyword evidence="4 9" id="KW-0067">ATP-binding</keyword>
<dbReference type="PROSITE" id="PS00211">
    <property type="entry name" value="ABC_TRANSPORTER_1"/>
    <property type="match status" value="1"/>
</dbReference>
<dbReference type="AlphaFoldDB" id="A0A7C9TIG0"/>
<organism evidence="9 10">
    <name type="scientific">Ideonella livida</name>
    <dbReference type="NCBI Taxonomy" id="2707176"/>
    <lineage>
        <taxon>Bacteria</taxon>
        <taxon>Pseudomonadati</taxon>
        <taxon>Pseudomonadota</taxon>
        <taxon>Betaproteobacteria</taxon>
        <taxon>Burkholderiales</taxon>
        <taxon>Sphaerotilaceae</taxon>
        <taxon>Ideonella</taxon>
    </lineage>
</organism>
<dbReference type="Pfam" id="PF00005">
    <property type="entry name" value="ABC_tran"/>
    <property type="match status" value="1"/>
</dbReference>
<dbReference type="InterPro" id="IPR027417">
    <property type="entry name" value="P-loop_NTPase"/>
</dbReference>
<reference evidence="9 10" key="1">
    <citation type="submission" date="2020-02" db="EMBL/GenBank/DDBJ databases">
        <title>Ideonella bacterium strain TBM-1.</title>
        <authorList>
            <person name="Chen W.-M."/>
        </authorList>
    </citation>
    <scope>NUCLEOTIDE SEQUENCE [LARGE SCALE GENOMIC DNA]</scope>
    <source>
        <strain evidence="9 10">TBM-1</strain>
    </source>
</reference>
<evidence type="ECO:0000313" key="10">
    <source>
        <dbReference type="Proteomes" id="UP000484255"/>
    </source>
</evidence>
<accession>A0A7C9TIG0</accession>
<dbReference type="InterPro" id="IPR003593">
    <property type="entry name" value="AAA+_ATPase"/>
</dbReference>
<evidence type="ECO:0000256" key="6">
    <source>
        <dbReference type="ARBA" id="ARBA00037066"/>
    </source>
</evidence>
<dbReference type="EMBL" id="JAAGOH010000008">
    <property type="protein sequence ID" value="NDY91299.1"/>
    <property type="molecule type" value="Genomic_DNA"/>
</dbReference>
<dbReference type="Proteomes" id="UP000484255">
    <property type="component" value="Unassembled WGS sequence"/>
</dbReference>
<evidence type="ECO:0000256" key="3">
    <source>
        <dbReference type="ARBA" id="ARBA00022741"/>
    </source>
</evidence>
<evidence type="ECO:0000259" key="8">
    <source>
        <dbReference type="PROSITE" id="PS50893"/>
    </source>
</evidence>
<feature type="region of interest" description="Disordered" evidence="7">
    <location>
        <begin position="1"/>
        <end position="27"/>
    </location>
</feature>
<proteinExistence type="predicted"/>
<evidence type="ECO:0000256" key="7">
    <source>
        <dbReference type="SAM" id="MobiDB-lite"/>
    </source>
</evidence>
<evidence type="ECO:0000256" key="1">
    <source>
        <dbReference type="ARBA" id="ARBA00022448"/>
    </source>
</evidence>